<dbReference type="SUPFAM" id="SSF51294">
    <property type="entry name" value="Hedgehog/intein (Hint) domain"/>
    <property type="match status" value="1"/>
</dbReference>
<protein>
    <submittedName>
        <fullName evidence="3">Hint domain-containing protein</fullName>
    </submittedName>
</protein>
<dbReference type="EMBL" id="JAGTUU010000002">
    <property type="protein sequence ID" value="MBS0123400.1"/>
    <property type="molecule type" value="Genomic_DNA"/>
</dbReference>
<dbReference type="RefSeq" id="WP_212535380.1">
    <property type="nucleotide sequence ID" value="NZ_JAGTUU010000002.1"/>
</dbReference>
<evidence type="ECO:0000256" key="1">
    <source>
        <dbReference type="SAM" id="MobiDB-lite"/>
    </source>
</evidence>
<gene>
    <name evidence="3" type="ORF">KB874_04585</name>
</gene>
<comment type="caution">
    <text evidence="3">The sequence shown here is derived from an EMBL/GenBank/DDBJ whole genome shotgun (WGS) entry which is preliminary data.</text>
</comment>
<dbReference type="Pfam" id="PF13403">
    <property type="entry name" value="Hint_2"/>
    <property type="match status" value="1"/>
</dbReference>
<evidence type="ECO:0000259" key="2">
    <source>
        <dbReference type="Pfam" id="PF13403"/>
    </source>
</evidence>
<feature type="domain" description="Hedgehog/Intein (Hint)" evidence="2">
    <location>
        <begin position="150"/>
        <end position="295"/>
    </location>
</feature>
<dbReference type="AlphaFoldDB" id="A0A8J7W9F4"/>
<organism evidence="3 4">
    <name type="scientific">Thetidibacter halocola</name>
    <dbReference type="NCBI Taxonomy" id="2827239"/>
    <lineage>
        <taxon>Bacteria</taxon>
        <taxon>Pseudomonadati</taxon>
        <taxon>Pseudomonadota</taxon>
        <taxon>Alphaproteobacteria</taxon>
        <taxon>Rhodobacterales</taxon>
        <taxon>Roseobacteraceae</taxon>
        <taxon>Thetidibacter</taxon>
    </lineage>
</organism>
<evidence type="ECO:0000313" key="4">
    <source>
        <dbReference type="Proteomes" id="UP000681356"/>
    </source>
</evidence>
<accession>A0A8J7W9F4</accession>
<name>A0A8J7W9F4_9RHOB</name>
<dbReference type="Proteomes" id="UP000681356">
    <property type="component" value="Unassembled WGS sequence"/>
</dbReference>
<feature type="region of interest" description="Disordered" evidence="1">
    <location>
        <begin position="136"/>
        <end position="163"/>
    </location>
</feature>
<sequence>MGTGYRGTFVISWAQTELDARRNPPRAALRPGALWCWLGEALRIDGPASILPLLAEPDAARLGAARALRGIADAIGHDDPDQDAPLSEDRFRVTDGQQVFCLTLIDTGARPLLMVQGALPPRDIPLWVVDTPRPTRERRAAAPPQAAMPGLARGTRIATPSGPRPIETLEEGDMVATRDAGPQPLQWVGRSVLGGAQLYDRPGLRPVRIDTGAFGMDRPDRPLLVAPGQRLLLRGAHARALFNCDEVLATTVDLLDGRRIRPDHGLRAVTYWHLLLPDHAVIFANGVQTESLHPAQAALDDLDAGDRLRLRLCLDPRHSGPAARRILTTPETAILLHKAA</sequence>
<dbReference type="InterPro" id="IPR036844">
    <property type="entry name" value="Hint_dom_sf"/>
</dbReference>
<dbReference type="InterPro" id="IPR028992">
    <property type="entry name" value="Hedgehog/Intein_dom"/>
</dbReference>
<evidence type="ECO:0000313" key="3">
    <source>
        <dbReference type="EMBL" id="MBS0123400.1"/>
    </source>
</evidence>
<proteinExistence type="predicted"/>
<keyword evidence="4" id="KW-1185">Reference proteome</keyword>
<reference evidence="3" key="1">
    <citation type="submission" date="2021-04" db="EMBL/GenBank/DDBJ databases">
        <authorList>
            <person name="Yoon J."/>
        </authorList>
    </citation>
    <scope>NUCLEOTIDE SEQUENCE</scope>
    <source>
        <strain evidence="3">KMU-90</strain>
    </source>
</reference>